<evidence type="ECO:0000313" key="9">
    <source>
        <dbReference type="Proteomes" id="UP001330812"/>
    </source>
</evidence>
<feature type="transmembrane region" description="Helical" evidence="6">
    <location>
        <begin position="60"/>
        <end position="78"/>
    </location>
</feature>
<feature type="transmembrane region" description="Helical" evidence="6">
    <location>
        <begin position="235"/>
        <end position="256"/>
    </location>
</feature>
<dbReference type="RefSeq" id="WP_326568918.1">
    <property type="nucleotide sequence ID" value="NZ_CP142149.1"/>
</dbReference>
<feature type="transmembrane region" description="Helical" evidence="6">
    <location>
        <begin position="348"/>
        <end position="365"/>
    </location>
</feature>
<feature type="transmembrane region" description="Helical" evidence="6">
    <location>
        <begin position="147"/>
        <end position="168"/>
    </location>
</feature>
<dbReference type="Pfam" id="PF07690">
    <property type="entry name" value="MFS_1"/>
    <property type="match status" value="1"/>
</dbReference>
<dbReference type="PANTHER" id="PTHR42718:SF9">
    <property type="entry name" value="MAJOR FACILITATOR SUPERFAMILY MULTIDRUG TRANSPORTER MFSC"/>
    <property type="match status" value="1"/>
</dbReference>
<organism evidence="8 9">
    <name type="scientific">Amycolatopsis rhabdoformis</name>
    <dbReference type="NCBI Taxonomy" id="1448059"/>
    <lineage>
        <taxon>Bacteria</taxon>
        <taxon>Bacillati</taxon>
        <taxon>Actinomycetota</taxon>
        <taxon>Actinomycetes</taxon>
        <taxon>Pseudonocardiales</taxon>
        <taxon>Pseudonocardiaceae</taxon>
        <taxon>Amycolatopsis</taxon>
    </lineage>
</organism>
<dbReference type="SUPFAM" id="SSF103473">
    <property type="entry name" value="MFS general substrate transporter"/>
    <property type="match status" value="1"/>
</dbReference>
<feature type="transmembrane region" description="Helical" evidence="6">
    <location>
        <begin position="276"/>
        <end position="296"/>
    </location>
</feature>
<reference evidence="8 9" key="1">
    <citation type="journal article" date="2015" name="Int. J. Syst. Evol. Microbiol.">
        <title>Amycolatopsis rhabdoformis sp. nov., an actinomycete isolated from a tropical forest soil.</title>
        <authorList>
            <person name="Souza W.R."/>
            <person name="Silva R.E."/>
            <person name="Goodfellow M."/>
            <person name="Busarakam K."/>
            <person name="Figueiro F.S."/>
            <person name="Ferreira D."/>
            <person name="Rodrigues-Filho E."/>
            <person name="Moraes L.A.B."/>
            <person name="Zucchi T.D."/>
        </authorList>
    </citation>
    <scope>NUCLEOTIDE SEQUENCE [LARGE SCALE GENOMIC DNA]</scope>
    <source>
        <strain evidence="8 9">NCIMB 14900</strain>
    </source>
</reference>
<keyword evidence="4 6" id="KW-1133">Transmembrane helix</keyword>
<sequence length="479" mass="49127">MNETTTAASPSTSASSPRGSVRRAVGMLVVVEMVSGLIQGMTPSLIPQIGKQFGIVAADLNWIAAIQLLAASIAVPIVSRLGDLYGHRRLMRCSLASVLVGAALFAYGPSFPVMLLGQVFLGPVAALLPLQLAIVRSRLDSTRARSAIGFLVAAALIGGTAGFEVGGLVQASTNDVRATLTVPVLLAALALAIVFFFVPDSVIRARGSVDWAGALAISVGLGSLLWVLGGASGRPVGVTLALLAGSLAVLAVWVVIELKSDHPLIDVRALVRPQLLRWYLAAITLGLALVGSQTVGLTYLSADPAKIGYGLKLPPLVLAQVLVVAGLAGGIGALLMSRVSRAIGGTRTAIAGVFIDVVVQIIFIVQHDSAVLFVVLTPLGTLGTSLAFAALPAMIAEHSRPDEIAMATGMYNTTRAIGGSLGGAVFAFVLSSITLPGTRIASERAYVVAWTICAVAGVTAIGFIALVGRSSRRESAGHP</sequence>
<feature type="transmembrane region" description="Helical" evidence="6">
    <location>
        <begin position="90"/>
        <end position="107"/>
    </location>
</feature>
<dbReference type="EMBL" id="CP142149">
    <property type="protein sequence ID" value="WSE29961.1"/>
    <property type="molecule type" value="Genomic_DNA"/>
</dbReference>
<evidence type="ECO:0000256" key="3">
    <source>
        <dbReference type="ARBA" id="ARBA00022692"/>
    </source>
</evidence>
<dbReference type="Proteomes" id="UP001330812">
    <property type="component" value="Chromosome"/>
</dbReference>
<feature type="transmembrane region" description="Helical" evidence="6">
    <location>
        <begin position="371"/>
        <end position="395"/>
    </location>
</feature>
<evidence type="ECO:0000313" key="8">
    <source>
        <dbReference type="EMBL" id="WSE29961.1"/>
    </source>
</evidence>
<feature type="transmembrane region" description="Helical" evidence="6">
    <location>
        <begin position="21"/>
        <end position="40"/>
    </location>
</feature>
<dbReference type="Gene3D" id="1.20.1250.20">
    <property type="entry name" value="MFS general substrate transporter like domains"/>
    <property type="match status" value="1"/>
</dbReference>
<feature type="domain" description="Major facilitator superfamily (MFS) profile" evidence="7">
    <location>
        <begin position="24"/>
        <end position="474"/>
    </location>
</feature>
<dbReference type="InterPro" id="IPR036259">
    <property type="entry name" value="MFS_trans_sf"/>
</dbReference>
<dbReference type="PANTHER" id="PTHR42718">
    <property type="entry name" value="MAJOR FACILITATOR SUPERFAMILY MULTIDRUG TRANSPORTER MFSC"/>
    <property type="match status" value="1"/>
</dbReference>
<gene>
    <name evidence="8" type="ORF">VSH64_45435</name>
</gene>
<keyword evidence="3 6" id="KW-0812">Transmembrane</keyword>
<keyword evidence="5 6" id="KW-0472">Membrane</keyword>
<evidence type="ECO:0000256" key="6">
    <source>
        <dbReference type="SAM" id="Phobius"/>
    </source>
</evidence>
<feature type="transmembrane region" description="Helical" evidence="6">
    <location>
        <begin position="316"/>
        <end position="336"/>
    </location>
</feature>
<name>A0ABZ1I7K6_9PSEU</name>
<keyword evidence="9" id="KW-1185">Reference proteome</keyword>
<accession>A0ABZ1I7K6</accession>
<feature type="transmembrane region" description="Helical" evidence="6">
    <location>
        <begin position="211"/>
        <end position="229"/>
    </location>
</feature>
<comment type="subcellular location">
    <subcellularLocation>
        <location evidence="1">Cell membrane</location>
        <topology evidence="1">Multi-pass membrane protein</topology>
    </subcellularLocation>
</comment>
<feature type="transmembrane region" description="Helical" evidence="6">
    <location>
        <begin position="180"/>
        <end position="199"/>
    </location>
</feature>
<evidence type="ECO:0000259" key="7">
    <source>
        <dbReference type="PROSITE" id="PS50850"/>
    </source>
</evidence>
<feature type="transmembrane region" description="Helical" evidence="6">
    <location>
        <begin position="113"/>
        <end position="135"/>
    </location>
</feature>
<dbReference type="InterPro" id="IPR011701">
    <property type="entry name" value="MFS"/>
</dbReference>
<evidence type="ECO:0000256" key="2">
    <source>
        <dbReference type="ARBA" id="ARBA00022448"/>
    </source>
</evidence>
<dbReference type="InterPro" id="IPR020846">
    <property type="entry name" value="MFS_dom"/>
</dbReference>
<evidence type="ECO:0000256" key="5">
    <source>
        <dbReference type="ARBA" id="ARBA00023136"/>
    </source>
</evidence>
<protein>
    <submittedName>
        <fullName evidence="8">MFS transporter</fullName>
    </submittedName>
</protein>
<evidence type="ECO:0000256" key="4">
    <source>
        <dbReference type="ARBA" id="ARBA00022989"/>
    </source>
</evidence>
<keyword evidence="2" id="KW-0813">Transport</keyword>
<feature type="transmembrane region" description="Helical" evidence="6">
    <location>
        <begin position="416"/>
        <end position="435"/>
    </location>
</feature>
<proteinExistence type="predicted"/>
<feature type="transmembrane region" description="Helical" evidence="6">
    <location>
        <begin position="447"/>
        <end position="467"/>
    </location>
</feature>
<evidence type="ECO:0000256" key="1">
    <source>
        <dbReference type="ARBA" id="ARBA00004651"/>
    </source>
</evidence>
<dbReference type="PROSITE" id="PS50850">
    <property type="entry name" value="MFS"/>
    <property type="match status" value="1"/>
</dbReference>